<keyword evidence="4" id="KW-1185">Reference proteome</keyword>
<feature type="transmembrane region" description="Helical" evidence="2">
    <location>
        <begin position="66"/>
        <end position="84"/>
    </location>
</feature>
<feature type="compositionally biased region" description="Polar residues" evidence="1">
    <location>
        <begin position="12"/>
        <end position="21"/>
    </location>
</feature>
<accession>A0ABT0VVX5</accession>
<evidence type="ECO:0000313" key="4">
    <source>
        <dbReference type="Proteomes" id="UP001523263"/>
    </source>
</evidence>
<feature type="transmembrane region" description="Helical" evidence="2">
    <location>
        <begin position="150"/>
        <end position="168"/>
    </location>
</feature>
<feature type="compositionally biased region" description="Pro residues" evidence="1">
    <location>
        <begin position="26"/>
        <end position="37"/>
    </location>
</feature>
<keyword evidence="2" id="KW-0812">Transmembrane</keyword>
<evidence type="ECO:0000256" key="2">
    <source>
        <dbReference type="SAM" id="Phobius"/>
    </source>
</evidence>
<sequence length="207" mass="21952">MNEAPHPEPPQNGLSRQQPQFGFSHMPPPPSHPPQPRLSPGVEYAQQSEYARASLDMPQLVNAARIVLFLLAGLLIVLALTALAEADATENSLDRHSGFPGPLPSAAHAAAVQTSVAQTGMFWSVIYAALALVLAVRFGKGGNTLRIGTIFYGAWLCVIGCFALALTADVAPTATVIATVVELASGVLLIVLMVQREGIAWFGRPRH</sequence>
<feature type="region of interest" description="Disordered" evidence="1">
    <location>
        <begin position="1"/>
        <end position="42"/>
    </location>
</feature>
<keyword evidence="2" id="KW-0472">Membrane</keyword>
<reference evidence="3 4" key="1">
    <citation type="submission" date="2022-06" db="EMBL/GenBank/DDBJ databases">
        <title>Whole genome sequence of Streptomyces griseoincarnatus RB7AG.</title>
        <authorList>
            <person name="Ray L."/>
            <person name="Behera S."/>
            <person name="Panda A.N."/>
        </authorList>
    </citation>
    <scope>NUCLEOTIDE SEQUENCE [LARGE SCALE GENOMIC DNA]</scope>
    <source>
        <strain evidence="3 4">RB7AG</strain>
    </source>
</reference>
<evidence type="ECO:0000313" key="3">
    <source>
        <dbReference type="EMBL" id="MCM2514660.1"/>
    </source>
</evidence>
<organism evidence="3 4">
    <name type="scientific">Streptomyces griseoincarnatus</name>
    <dbReference type="NCBI Taxonomy" id="29305"/>
    <lineage>
        <taxon>Bacteria</taxon>
        <taxon>Bacillati</taxon>
        <taxon>Actinomycetota</taxon>
        <taxon>Actinomycetes</taxon>
        <taxon>Kitasatosporales</taxon>
        <taxon>Streptomycetaceae</taxon>
        <taxon>Streptomyces</taxon>
        <taxon>Streptomyces griseoincarnatus group</taxon>
    </lineage>
</organism>
<feature type="transmembrane region" description="Helical" evidence="2">
    <location>
        <begin position="174"/>
        <end position="194"/>
    </location>
</feature>
<evidence type="ECO:0008006" key="5">
    <source>
        <dbReference type="Google" id="ProtNLM"/>
    </source>
</evidence>
<protein>
    <recommendedName>
        <fullName evidence="5">DUF2127 domain-containing protein</fullName>
    </recommendedName>
</protein>
<dbReference type="RefSeq" id="WP_251098578.1">
    <property type="nucleotide sequence ID" value="NZ_JAMQBH010000006.1"/>
</dbReference>
<dbReference type="Proteomes" id="UP001523263">
    <property type="component" value="Unassembled WGS sequence"/>
</dbReference>
<keyword evidence="2" id="KW-1133">Transmembrane helix</keyword>
<gene>
    <name evidence="3" type="ORF">NC658_15485</name>
</gene>
<dbReference type="EMBL" id="JAMQBH010000006">
    <property type="protein sequence ID" value="MCM2514660.1"/>
    <property type="molecule type" value="Genomic_DNA"/>
</dbReference>
<evidence type="ECO:0000256" key="1">
    <source>
        <dbReference type="SAM" id="MobiDB-lite"/>
    </source>
</evidence>
<name>A0ABT0VVX5_STRGI</name>
<proteinExistence type="predicted"/>
<feature type="transmembrane region" description="Helical" evidence="2">
    <location>
        <begin position="121"/>
        <end position="138"/>
    </location>
</feature>
<comment type="caution">
    <text evidence="3">The sequence shown here is derived from an EMBL/GenBank/DDBJ whole genome shotgun (WGS) entry which is preliminary data.</text>
</comment>